<protein>
    <recommendedName>
        <fullName evidence="4">WD40-like Beta Propeller Repeat</fullName>
    </recommendedName>
</protein>
<evidence type="ECO:0000313" key="3">
    <source>
        <dbReference type="Proteomes" id="UP000326903"/>
    </source>
</evidence>
<sequence>MFLLLSLFFFLGLIVNAQVSSVQFGKNRVQYKKFKWQYYQTKNFNSYFNQNGQELAKYVAQVAEEELPAMEKFVEFSLQRRANIIIYNSFGDLQQSNIGIGIDWQSTGGVTKLVNNKMIVYFNSNHADLRRQIREGIAKVLTENLLFGEDLGEVAGNAALLDLPQWLIDGYEAYAGQNWSTQLDDQLKSEILSGKYKNFYQFAFDKPLLAGHAFWYYIEEKYKRENTTYLLYLARVYKSLNRASQTVTKKRKFKEVLADFMTYEEDKYDNDISRRKNYPKGSEITEYTIGKRIDYFHFNVNPNKRNGSFAVVQYKKGKYRLLLNEDDKDKTLLKFGTNSKIDEINLNYPMMAWDPKGTRLSVLYEEEGHIKLFVYDVITRVKPYKRDLTDRFDQVQDMKYMDNGQSLLFSAVKNGHSDIYSYDIENDKLRQITNDVYDDLDPSFVSFPNKTGIIFSSNRPAANTKGSDTSLLNNRYNIFMVTDFASGRPGLNQITQLTNLKFGDARYPTQYSNVHFTFVSDQNGVGNRYAGLFSTEKEGLDTLVLIGDDILRNPTELEVDSLLKVYKKKDIDSVAIVSVSKDSAYVFPLTNYESSLLETREAGENHQVSEVTRQSDDKILYKLKIDENALQRRNVGSTPTAYMKHLMEMDKISKGEEVIKPGTDTSQSEDLFQNEFKDEKRDTSSQGKIFDGEVPGGEPTVLSEAKLYPYKPLKFATDYIVAGFNNDVLGTRYQLYQGGSGPVNLSSNSGLDGTLRMGIADIMEDIKISGGYRLSTNLKDNDWLLQFNNLRRRLDWGLSYYRTVQAINFGIDSTSGSYPGKIFSNLYQGSISYPFDVTKSIRLNVGVRKDRGVVSAFDNISLTAPEISKTYGLLHLEYVYDNTLNPAQNIWNGIRYKAYVDWNSQISKLASTEGRYTFNFGFDARGYYPIYRNFIWAGRVAGDFSWGNQKLIYYLGGIDNWFMFGNNVKSNGSYRYFNQANKPAPDGNYAFQSLAVNLRGFIQNAANGNNNLVINSEFRLPVFTTLFSKPINNAFVRNFQLTQFIDLGSAWNGAYNKLIRPNITYADPSDPTVTVNIKAPGVGPFLGGYGFGARSTLLGYFLKMDAGWPMNGFFKGKPIYYFSMGLDF</sequence>
<feature type="signal peptide" evidence="1">
    <location>
        <begin position="1"/>
        <end position="17"/>
    </location>
</feature>
<evidence type="ECO:0000313" key="2">
    <source>
        <dbReference type="EMBL" id="KAA9042283.1"/>
    </source>
</evidence>
<name>A0A5J5IPS4_9BACT</name>
<evidence type="ECO:0000256" key="1">
    <source>
        <dbReference type="SAM" id="SignalP"/>
    </source>
</evidence>
<dbReference type="EMBL" id="VYQF01000001">
    <property type="protein sequence ID" value="KAA9042283.1"/>
    <property type="molecule type" value="Genomic_DNA"/>
</dbReference>
<dbReference type="SUPFAM" id="SSF82171">
    <property type="entry name" value="DPP6 N-terminal domain-like"/>
    <property type="match status" value="1"/>
</dbReference>
<comment type="caution">
    <text evidence="2">The sequence shown here is derived from an EMBL/GenBank/DDBJ whole genome shotgun (WGS) entry which is preliminary data.</text>
</comment>
<keyword evidence="1" id="KW-0732">Signal</keyword>
<reference evidence="2 3" key="1">
    <citation type="submission" date="2019-09" db="EMBL/GenBank/DDBJ databases">
        <title>Draft genome sequence of Ginsengibacter sp. BR5-29.</title>
        <authorList>
            <person name="Im W.-T."/>
        </authorList>
    </citation>
    <scope>NUCLEOTIDE SEQUENCE [LARGE SCALE GENOMIC DNA]</scope>
    <source>
        <strain evidence="2 3">BR5-29</strain>
    </source>
</reference>
<proteinExistence type="predicted"/>
<keyword evidence="3" id="KW-1185">Reference proteome</keyword>
<dbReference type="Proteomes" id="UP000326903">
    <property type="component" value="Unassembled WGS sequence"/>
</dbReference>
<accession>A0A5J5IPS4</accession>
<dbReference type="Gene3D" id="2.120.10.30">
    <property type="entry name" value="TolB, C-terminal domain"/>
    <property type="match status" value="1"/>
</dbReference>
<dbReference type="AlphaFoldDB" id="A0A5J5IPS4"/>
<gene>
    <name evidence="2" type="ORF">FW778_06875</name>
</gene>
<organism evidence="2 3">
    <name type="scientific">Ginsengibacter hankyongi</name>
    <dbReference type="NCBI Taxonomy" id="2607284"/>
    <lineage>
        <taxon>Bacteria</taxon>
        <taxon>Pseudomonadati</taxon>
        <taxon>Bacteroidota</taxon>
        <taxon>Chitinophagia</taxon>
        <taxon>Chitinophagales</taxon>
        <taxon>Chitinophagaceae</taxon>
        <taxon>Ginsengibacter</taxon>
    </lineage>
</organism>
<dbReference type="InterPro" id="IPR011042">
    <property type="entry name" value="6-blade_b-propeller_TolB-like"/>
</dbReference>
<evidence type="ECO:0008006" key="4">
    <source>
        <dbReference type="Google" id="ProtNLM"/>
    </source>
</evidence>
<feature type="chain" id="PRO_5023842407" description="WD40-like Beta Propeller Repeat" evidence="1">
    <location>
        <begin position="18"/>
        <end position="1128"/>
    </location>
</feature>